<evidence type="ECO:0000256" key="1">
    <source>
        <dbReference type="ARBA" id="ARBA00004842"/>
    </source>
</evidence>
<keyword evidence="7 11" id="KW-0418">Kinase</keyword>
<feature type="binding site" evidence="11">
    <location>
        <position position="127"/>
    </location>
    <ligand>
        <name>substrate</name>
    </ligand>
</feature>
<dbReference type="InterPro" id="IPR000623">
    <property type="entry name" value="Shikimate_kinase/TSH1"/>
</dbReference>
<dbReference type="GO" id="GO:0005829">
    <property type="term" value="C:cytosol"/>
    <property type="evidence" value="ECO:0007669"/>
    <property type="project" value="TreeGrafter"/>
</dbReference>
<dbReference type="UniPathway" id="UPA00053">
    <property type="reaction ID" value="UER00088"/>
</dbReference>
<accession>A0A1I1TBU4</accession>
<dbReference type="Proteomes" id="UP000198611">
    <property type="component" value="Unassembled WGS sequence"/>
</dbReference>
<keyword evidence="5 11" id="KW-0808">Transferase</keyword>
<comment type="function">
    <text evidence="11">Catalyzes the specific phosphorylation of the 3-hydroxyl group of shikimic acid using ATP as a cosubstrate.</text>
</comment>
<feature type="binding site" evidence="11">
    <location>
        <position position="48"/>
    </location>
    <ligand>
        <name>substrate</name>
    </ligand>
</feature>
<dbReference type="STRING" id="1123397.SAMN05660831_01852"/>
<comment type="similarity">
    <text evidence="2 11">Belongs to the shikimate kinase family.</text>
</comment>
<dbReference type="Pfam" id="PF01202">
    <property type="entry name" value="SKI"/>
    <property type="match status" value="1"/>
</dbReference>
<feature type="binding site" evidence="11">
    <location>
        <position position="144"/>
    </location>
    <ligand>
        <name>ATP</name>
        <dbReference type="ChEBI" id="CHEBI:30616"/>
    </ligand>
</feature>
<evidence type="ECO:0000256" key="11">
    <source>
        <dbReference type="HAMAP-Rule" id="MF_00109"/>
    </source>
</evidence>
<comment type="catalytic activity">
    <reaction evidence="10 11">
        <text>shikimate + ATP = 3-phosphoshikimate + ADP + H(+)</text>
        <dbReference type="Rhea" id="RHEA:13121"/>
        <dbReference type="ChEBI" id="CHEBI:15378"/>
        <dbReference type="ChEBI" id="CHEBI:30616"/>
        <dbReference type="ChEBI" id="CHEBI:36208"/>
        <dbReference type="ChEBI" id="CHEBI:145989"/>
        <dbReference type="ChEBI" id="CHEBI:456216"/>
        <dbReference type="EC" id="2.7.1.71"/>
    </reaction>
</comment>
<name>A0A1I1TBU4_9GAMM</name>
<keyword evidence="11" id="KW-0460">Magnesium</keyword>
<evidence type="ECO:0000256" key="3">
    <source>
        <dbReference type="ARBA" id="ARBA00012154"/>
    </source>
</evidence>
<keyword evidence="4 11" id="KW-0028">Amino-acid biosynthesis</keyword>
<dbReference type="PRINTS" id="PR01100">
    <property type="entry name" value="SHIKIMTKNASE"/>
</dbReference>
<evidence type="ECO:0000256" key="6">
    <source>
        <dbReference type="ARBA" id="ARBA00022741"/>
    </source>
</evidence>
<dbReference type="GO" id="GO:0009073">
    <property type="term" value="P:aromatic amino acid family biosynthetic process"/>
    <property type="evidence" value="ECO:0007669"/>
    <property type="project" value="UniProtKB-KW"/>
</dbReference>
<dbReference type="GO" id="GO:0000287">
    <property type="term" value="F:magnesium ion binding"/>
    <property type="evidence" value="ECO:0007669"/>
    <property type="project" value="UniProtKB-UniRule"/>
</dbReference>
<dbReference type="InterPro" id="IPR023000">
    <property type="entry name" value="Shikimate_kinase_CS"/>
</dbReference>
<comment type="subcellular location">
    <subcellularLocation>
        <location evidence="11">Cytoplasm</location>
    </subcellularLocation>
</comment>
<dbReference type="CDD" id="cd00464">
    <property type="entry name" value="SK"/>
    <property type="match status" value="1"/>
</dbReference>
<evidence type="ECO:0000313" key="12">
    <source>
        <dbReference type="EMBL" id="SFD56102.1"/>
    </source>
</evidence>
<feature type="binding site" evidence="11">
    <location>
        <position position="24"/>
    </location>
    <ligand>
        <name>substrate</name>
    </ligand>
</feature>
<keyword evidence="11" id="KW-0479">Metal-binding</keyword>
<comment type="cofactor">
    <cofactor evidence="11">
        <name>Mg(2+)</name>
        <dbReference type="ChEBI" id="CHEBI:18420"/>
    </cofactor>
    <text evidence="11">Binds 1 Mg(2+) ion per subunit.</text>
</comment>
<evidence type="ECO:0000256" key="9">
    <source>
        <dbReference type="ARBA" id="ARBA00023141"/>
    </source>
</evidence>
<dbReference type="HAMAP" id="MF_00109">
    <property type="entry name" value="Shikimate_kinase"/>
    <property type="match status" value="1"/>
</dbReference>
<evidence type="ECO:0000256" key="8">
    <source>
        <dbReference type="ARBA" id="ARBA00022840"/>
    </source>
</evidence>
<evidence type="ECO:0000256" key="10">
    <source>
        <dbReference type="ARBA" id="ARBA00048567"/>
    </source>
</evidence>
<dbReference type="AlphaFoldDB" id="A0A1I1TBU4"/>
<reference evidence="12 13" key="1">
    <citation type="submission" date="2016-10" db="EMBL/GenBank/DDBJ databases">
        <authorList>
            <person name="de Groot N.N."/>
        </authorList>
    </citation>
    <scope>NUCLEOTIDE SEQUENCE [LARGE SCALE GENOMIC DNA]</scope>
    <source>
        <strain evidence="12 13">HL3</strain>
    </source>
</reference>
<sequence length="160" mass="18411">MGVGKTTVGRQLARALNRPFQDADRAIEERTGASIPWIFDIEGEEGFRSRERGILDELTREPELVLATGGGAVLDPDTRRKLAERGYVIYLYAPAGHLYERTRYDRNRPLLQTEDPRARLEALMAERDPLYRETAHRVVETGNRPARAVVREIIRPWREE</sequence>
<dbReference type="InterPro" id="IPR031322">
    <property type="entry name" value="Shikimate/glucono_kinase"/>
</dbReference>
<dbReference type="InterPro" id="IPR027417">
    <property type="entry name" value="P-loop_NTPase"/>
</dbReference>
<evidence type="ECO:0000256" key="7">
    <source>
        <dbReference type="ARBA" id="ARBA00022777"/>
    </source>
</evidence>
<gene>
    <name evidence="11" type="primary">aroK</name>
    <name evidence="12" type="ORF">SAMN05660831_01852</name>
</gene>
<keyword evidence="8 11" id="KW-0067">ATP-binding</keyword>
<dbReference type="GO" id="GO:0005524">
    <property type="term" value="F:ATP binding"/>
    <property type="evidence" value="ECO:0007669"/>
    <property type="project" value="UniProtKB-UniRule"/>
</dbReference>
<feature type="binding site" evidence="11">
    <location>
        <position position="70"/>
    </location>
    <ligand>
        <name>substrate</name>
    </ligand>
</feature>
<dbReference type="EMBL" id="FOMJ01000006">
    <property type="protein sequence ID" value="SFD56102.1"/>
    <property type="molecule type" value="Genomic_DNA"/>
</dbReference>
<dbReference type="PANTHER" id="PTHR21087:SF16">
    <property type="entry name" value="SHIKIMATE KINASE 1, CHLOROPLASTIC"/>
    <property type="match status" value="1"/>
</dbReference>
<protein>
    <recommendedName>
        <fullName evidence="3 11">Shikimate kinase</fullName>
        <shortName evidence="11">SK</shortName>
        <ecNumber evidence="3 11">2.7.1.71</ecNumber>
    </recommendedName>
</protein>
<evidence type="ECO:0000313" key="13">
    <source>
        <dbReference type="Proteomes" id="UP000198611"/>
    </source>
</evidence>
<dbReference type="EC" id="2.7.1.71" evidence="3 11"/>
<comment type="pathway">
    <text evidence="1 11">Metabolic intermediate biosynthesis; chorismate biosynthesis; chorismate from D-erythrose 4-phosphate and phosphoenolpyruvate: step 5/7.</text>
</comment>
<dbReference type="SUPFAM" id="SSF52540">
    <property type="entry name" value="P-loop containing nucleoside triphosphate hydrolases"/>
    <property type="match status" value="1"/>
</dbReference>
<keyword evidence="13" id="KW-1185">Reference proteome</keyword>
<evidence type="ECO:0000256" key="4">
    <source>
        <dbReference type="ARBA" id="ARBA00022605"/>
    </source>
</evidence>
<feature type="binding site" evidence="11">
    <location>
        <begin position="2"/>
        <end position="7"/>
    </location>
    <ligand>
        <name>ATP</name>
        <dbReference type="ChEBI" id="CHEBI:30616"/>
    </ligand>
</feature>
<keyword evidence="6 11" id="KW-0547">Nucleotide-binding</keyword>
<evidence type="ECO:0000256" key="5">
    <source>
        <dbReference type="ARBA" id="ARBA00022679"/>
    </source>
</evidence>
<organism evidence="12 13">
    <name type="scientific">Thiohalospira halophila DSM 15071</name>
    <dbReference type="NCBI Taxonomy" id="1123397"/>
    <lineage>
        <taxon>Bacteria</taxon>
        <taxon>Pseudomonadati</taxon>
        <taxon>Pseudomonadota</taxon>
        <taxon>Gammaproteobacteria</taxon>
        <taxon>Thiohalospirales</taxon>
        <taxon>Thiohalospiraceae</taxon>
        <taxon>Thiohalospira</taxon>
    </lineage>
</organism>
<dbReference type="PANTHER" id="PTHR21087">
    <property type="entry name" value="SHIKIMATE KINASE"/>
    <property type="match status" value="1"/>
</dbReference>
<dbReference type="PROSITE" id="PS01128">
    <property type="entry name" value="SHIKIMATE_KINASE"/>
    <property type="match status" value="1"/>
</dbReference>
<evidence type="ECO:0000256" key="2">
    <source>
        <dbReference type="ARBA" id="ARBA00006997"/>
    </source>
</evidence>
<dbReference type="GO" id="GO:0009423">
    <property type="term" value="P:chorismate biosynthetic process"/>
    <property type="evidence" value="ECO:0007669"/>
    <property type="project" value="UniProtKB-UniRule"/>
</dbReference>
<dbReference type="Gene3D" id="3.40.50.300">
    <property type="entry name" value="P-loop containing nucleotide triphosphate hydrolases"/>
    <property type="match status" value="1"/>
</dbReference>
<dbReference type="GO" id="GO:0008652">
    <property type="term" value="P:amino acid biosynthetic process"/>
    <property type="evidence" value="ECO:0007669"/>
    <property type="project" value="UniProtKB-KW"/>
</dbReference>
<feature type="binding site" evidence="11">
    <location>
        <position position="6"/>
    </location>
    <ligand>
        <name>Mg(2+)</name>
        <dbReference type="ChEBI" id="CHEBI:18420"/>
    </ligand>
</feature>
<keyword evidence="9 11" id="KW-0057">Aromatic amino acid biosynthesis</keyword>
<dbReference type="GO" id="GO:0004765">
    <property type="term" value="F:shikimate kinase activity"/>
    <property type="evidence" value="ECO:0007669"/>
    <property type="project" value="UniProtKB-UniRule"/>
</dbReference>
<proteinExistence type="inferred from homology"/>
<keyword evidence="11" id="KW-0963">Cytoplasm</keyword>
<comment type="subunit">
    <text evidence="11">Monomer.</text>
</comment>
<feature type="binding site" evidence="11">
    <location>
        <position position="108"/>
    </location>
    <ligand>
        <name>ATP</name>
        <dbReference type="ChEBI" id="CHEBI:30616"/>
    </ligand>
</feature>